<organism evidence="1 2">
    <name type="scientific">Hanseniaspora opuntiae</name>
    <dbReference type="NCBI Taxonomy" id="211096"/>
    <lineage>
        <taxon>Eukaryota</taxon>
        <taxon>Fungi</taxon>
        <taxon>Dikarya</taxon>
        <taxon>Ascomycota</taxon>
        <taxon>Saccharomycotina</taxon>
        <taxon>Saccharomycetes</taxon>
        <taxon>Saccharomycodales</taxon>
        <taxon>Saccharomycodaceae</taxon>
        <taxon>Hanseniaspora</taxon>
    </lineage>
</organism>
<dbReference type="InterPro" id="IPR036412">
    <property type="entry name" value="HAD-like_sf"/>
</dbReference>
<dbReference type="InterPro" id="IPR010033">
    <property type="entry name" value="HAD_SF_ppase_IIIC"/>
</dbReference>
<dbReference type="NCBIfam" id="TIGR01685">
    <property type="entry name" value="MDP-1"/>
    <property type="match status" value="1"/>
</dbReference>
<sequence>MVKEYPDIAVFDLDYTIWPTYADTNISVPVKFDSEHNHLVDSYGYVVKLFPDVIRIFEDLQNHGVTILTASRTWAPEVAKEMIEEFGIKKYITASEWGERSKKGHIQDLLKALGYKKSEIPDLKIALFDDEGRNKDVRSIGVDFVYLNASNGVTWRDYQNYLEGKVK</sequence>
<dbReference type="Gene3D" id="3.40.50.1000">
    <property type="entry name" value="HAD superfamily/HAD-like"/>
    <property type="match status" value="1"/>
</dbReference>
<dbReference type="OrthoDB" id="2865258at2759"/>
<accession>A0A1E5RCB0</accession>
<dbReference type="AlphaFoldDB" id="A0A1E5RCB0"/>
<dbReference type="SFLD" id="SFLDG01131">
    <property type="entry name" value="C1.5.2:_MDP_Like"/>
    <property type="match status" value="1"/>
</dbReference>
<evidence type="ECO:0000313" key="1">
    <source>
        <dbReference type="EMBL" id="OEJ84522.1"/>
    </source>
</evidence>
<protein>
    <submittedName>
        <fullName evidence="1">Putative magnesium-dependent phosphatase</fullName>
    </submittedName>
</protein>
<dbReference type="Proteomes" id="UP000095605">
    <property type="component" value="Unassembled WGS sequence"/>
</dbReference>
<reference evidence="2" key="1">
    <citation type="journal article" date="2016" name="Genome Announc.">
        <title>Genome sequences of three species of Hanseniaspora isolated from spontaneous wine fermentations.</title>
        <authorList>
            <person name="Sternes P.R."/>
            <person name="Lee D."/>
            <person name="Kutyna D.R."/>
            <person name="Borneman A.R."/>
        </authorList>
    </citation>
    <scope>NUCLEOTIDE SEQUENCE [LARGE SCALE GENOMIC DNA]</scope>
    <source>
        <strain evidence="2">AWRI3578</strain>
    </source>
</reference>
<gene>
    <name evidence="1" type="ORF">AWRI3578_g2600</name>
</gene>
<dbReference type="SFLD" id="SFLDG01129">
    <property type="entry name" value="C1.5:_HAD__Beta-PGM__Phosphata"/>
    <property type="match status" value="1"/>
</dbReference>
<dbReference type="NCBIfam" id="TIGR01681">
    <property type="entry name" value="HAD-SF-IIIC"/>
    <property type="match status" value="1"/>
</dbReference>
<dbReference type="GO" id="GO:0003993">
    <property type="term" value="F:acid phosphatase activity"/>
    <property type="evidence" value="ECO:0007669"/>
    <property type="project" value="TreeGrafter"/>
</dbReference>
<dbReference type="SUPFAM" id="SSF56784">
    <property type="entry name" value="HAD-like"/>
    <property type="match status" value="1"/>
</dbReference>
<dbReference type="PANTHER" id="PTHR17901:SF14">
    <property type="entry name" value="MAGNESIUM-DEPENDENT PHOSPHATASE 1"/>
    <property type="match status" value="1"/>
</dbReference>
<dbReference type="Pfam" id="PF12689">
    <property type="entry name" value="Acid_PPase"/>
    <property type="match status" value="1"/>
</dbReference>
<proteinExistence type="predicted"/>
<dbReference type="SFLD" id="SFLDS00003">
    <property type="entry name" value="Haloacid_Dehalogenase"/>
    <property type="match status" value="1"/>
</dbReference>
<dbReference type="PANTHER" id="PTHR17901">
    <property type="entry name" value="MAGNESIUM-DEPENDENT PHOSPHATASE 1 MDP1"/>
    <property type="match status" value="1"/>
</dbReference>
<comment type="caution">
    <text evidence="1">The sequence shown here is derived from an EMBL/GenBank/DDBJ whole genome shotgun (WGS) entry which is preliminary data.</text>
</comment>
<keyword evidence="2" id="KW-1185">Reference proteome</keyword>
<dbReference type="InterPro" id="IPR023214">
    <property type="entry name" value="HAD_sf"/>
</dbReference>
<dbReference type="EMBL" id="LPNL01000006">
    <property type="protein sequence ID" value="OEJ84522.1"/>
    <property type="molecule type" value="Genomic_DNA"/>
</dbReference>
<name>A0A1E5RCB0_9ASCO</name>
<evidence type="ECO:0000313" key="2">
    <source>
        <dbReference type="Proteomes" id="UP000095605"/>
    </source>
</evidence>
<dbReference type="InterPro" id="IPR010036">
    <property type="entry name" value="MDP_1_eu_arc"/>
</dbReference>